<feature type="domain" description="G-protein coupled receptors family 1 profile" evidence="11">
    <location>
        <begin position="67"/>
        <end position="330"/>
    </location>
</feature>
<comment type="caution">
    <text evidence="12">The sequence shown here is derived from an EMBL/GenBank/DDBJ whole genome shotgun (WGS) entry which is preliminary data.</text>
</comment>
<name>A0A164UGJ8_9CRUS</name>
<dbReference type="SUPFAM" id="SSF81321">
    <property type="entry name" value="Family A G protein-coupled receptor-like"/>
    <property type="match status" value="1"/>
</dbReference>
<reference evidence="12 13" key="1">
    <citation type="submission" date="2016-03" db="EMBL/GenBank/DDBJ databases">
        <title>EvidentialGene: Evidence-directed Construction of Genes on Genomes.</title>
        <authorList>
            <person name="Gilbert D.G."/>
            <person name="Choi J.-H."/>
            <person name="Mockaitis K."/>
            <person name="Colbourne J."/>
            <person name="Pfrender M."/>
        </authorList>
    </citation>
    <scope>NUCLEOTIDE SEQUENCE [LARGE SCALE GENOMIC DNA]</scope>
    <source>
        <strain evidence="12 13">Xinb3</strain>
        <tissue evidence="12">Complete organism</tissue>
    </source>
</reference>
<feature type="transmembrane region" description="Helical" evidence="10">
    <location>
        <begin position="164"/>
        <end position="189"/>
    </location>
</feature>
<dbReference type="PANTHER" id="PTHR24235:SF30">
    <property type="entry name" value="NEUROPEPTIDE F RECEPTOR"/>
    <property type="match status" value="1"/>
</dbReference>
<protein>
    <submittedName>
        <fullName evidence="12">NPFG-protein-coupled receptor</fullName>
    </submittedName>
</protein>
<dbReference type="PRINTS" id="PR00237">
    <property type="entry name" value="GPCRRHODOPSN"/>
</dbReference>
<dbReference type="CDD" id="cd15203">
    <property type="entry name" value="7tmA_NPYR-like"/>
    <property type="match status" value="1"/>
</dbReference>
<gene>
    <name evidence="12" type="ORF">APZ42_024124</name>
</gene>
<dbReference type="InterPro" id="IPR000611">
    <property type="entry name" value="NPY_rcpt"/>
</dbReference>
<evidence type="ECO:0000256" key="8">
    <source>
        <dbReference type="ARBA" id="ARBA00023224"/>
    </source>
</evidence>
<evidence type="ECO:0000256" key="5">
    <source>
        <dbReference type="ARBA" id="ARBA00023040"/>
    </source>
</evidence>
<sequence>MEPEDCVQMDNCNNITQNYYLPTLQARIDLEMMEWLSRLQNNRRLPDSIFYPLLLAYAIMIMFGVLANGLIITLVLRQRSRHQLRHLLMINLSVSDLLLCLVTMPLTFMELVCFSWPLGNYPLLCKLAGSMEGVSVYCSTLTIASIAMDRYHLIVFPVRREGPIGYWTVSCLLLGIWTGSLLLACPLFLFRSLKHLPLNEGLLGIASIEFCVEEWPDSSPAALIYSLASTLFQFLIPAIIIVFAHASICARLRRRFQGTSRRAGAHRPKTHHLLSAIALTFALCWIPLNLFNILDAFFFVLSDVQQLKLTVYAVCHLAGMSSACLNPVFYGWLNHNLRAELVRLFPQLVRGYTKPASNTTTTANNNTTIQAQLTLADAISYV</sequence>
<evidence type="ECO:0000256" key="7">
    <source>
        <dbReference type="ARBA" id="ARBA00023170"/>
    </source>
</evidence>
<proteinExistence type="inferred from homology"/>
<evidence type="ECO:0000256" key="2">
    <source>
        <dbReference type="ARBA" id="ARBA00010663"/>
    </source>
</evidence>
<dbReference type="InterPro" id="IPR000276">
    <property type="entry name" value="GPCR_Rhodpsn"/>
</dbReference>
<comment type="subcellular location">
    <subcellularLocation>
        <location evidence="1">Membrane</location>
        <topology evidence="1">Multi-pass membrane protein</topology>
    </subcellularLocation>
</comment>
<evidence type="ECO:0000256" key="4">
    <source>
        <dbReference type="ARBA" id="ARBA00022989"/>
    </source>
</evidence>
<dbReference type="EMBL" id="LRGB01001581">
    <property type="protein sequence ID" value="KZS11340.1"/>
    <property type="molecule type" value="Genomic_DNA"/>
</dbReference>
<keyword evidence="3 9" id="KW-0812">Transmembrane</keyword>
<dbReference type="PRINTS" id="PR01012">
    <property type="entry name" value="NRPEPTIDEYR"/>
</dbReference>
<accession>A0A164UGJ8</accession>
<organism evidence="12 13">
    <name type="scientific">Daphnia magna</name>
    <dbReference type="NCBI Taxonomy" id="35525"/>
    <lineage>
        <taxon>Eukaryota</taxon>
        <taxon>Metazoa</taxon>
        <taxon>Ecdysozoa</taxon>
        <taxon>Arthropoda</taxon>
        <taxon>Crustacea</taxon>
        <taxon>Branchiopoda</taxon>
        <taxon>Diplostraca</taxon>
        <taxon>Cladocera</taxon>
        <taxon>Anomopoda</taxon>
        <taxon>Daphniidae</taxon>
        <taxon>Daphnia</taxon>
    </lineage>
</organism>
<dbReference type="PANTHER" id="PTHR24235">
    <property type="entry name" value="NEUROPEPTIDE Y RECEPTOR"/>
    <property type="match status" value="1"/>
</dbReference>
<keyword evidence="7 9" id="KW-0675">Receptor</keyword>
<keyword evidence="6 10" id="KW-0472">Membrane</keyword>
<evidence type="ECO:0000259" key="11">
    <source>
        <dbReference type="PROSITE" id="PS50262"/>
    </source>
</evidence>
<dbReference type="AlphaFoldDB" id="A0A164UGJ8"/>
<dbReference type="OrthoDB" id="9046662at2759"/>
<evidence type="ECO:0000256" key="10">
    <source>
        <dbReference type="SAM" id="Phobius"/>
    </source>
</evidence>
<feature type="transmembrane region" description="Helical" evidence="10">
    <location>
        <begin position="273"/>
        <end position="291"/>
    </location>
</feature>
<dbReference type="Pfam" id="PF00001">
    <property type="entry name" value="7tm_1"/>
    <property type="match status" value="1"/>
</dbReference>
<dbReference type="PROSITE" id="PS00237">
    <property type="entry name" value="G_PROTEIN_RECEP_F1_1"/>
    <property type="match status" value="1"/>
</dbReference>
<feature type="transmembrane region" description="Helical" evidence="10">
    <location>
        <begin position="311"/>
        <end position="333"/>
    </location>
</feature>
<evidence type="ECO:0000256" key="1">
    <source>
        <dbReference type="ARBA" id="ARBA00004141"/>
    </source>
</evidence>
<feature type="transmembrane region" description="Helical" evidence="10">
    <location>
        <begin position="223"/>
        <end position="252"/>
    </location>
</feature>
<feature type="transmembrane region" description="Helical" evidence="10">
    <location>
        <begin position="134"/>
        <end position="152"/>
    </location>
</feature>
<dbReference type="Proteomes" id="UP000076858">
    <property type="component" value="Unassembled WGS sequence"/>
</dbReference>
<keyword evidence="5 9" id="KW-0297">G-protein coupled receptor</keyword>
<dbReference type="PROSITE" id="PS50262">
    <property type="entry name" value="G_PROTEIN_RECEP_F1_2"/>
    <property type="match status" value="1"/>
</dbReference>
<dbReference type="STRING" id="35525.A0A164UGJ8"/>
<dbReference type="InterPro" id="IPR017452">
    <property type="entry name" value="GPCR_Rhodpsn_7TM"/>
</dbReference>
<evidence type="ECO:0000313" key="12">
    <source>
        <dbReference type="EMBL" id="KZS11340.1"/>
    </source>
</evidence>
<keyword evidence="8 9" id="KW-0807">Transducer</keyword>
<feature type="transmembrane region" description="Helical" evidence="10">
    <location>
        <begin position="97"/>
        <end position="119"/>
    </location>
</feature>
<evidence type="ECO:0000256" key="9">
    <source>
        <dbReference type="RuleBase" id="RU000688"/>
    </source>
</evidence>
<dbReference type="GO" id="GO:0004983">
    <property type="term" value="F:neuropeptide Y receptor activity"/>
    <property type="evidence" value="ECO:0007669"/>
    <property type="project" value="InterPro"/>
</dbReference>
<keyword evidence="13" id="KW-1185">Reference proteome</keyword>
<evidence type="ECO:0000256" key="6">
    <source>
        <dbReference type="ARBA" id="ARBA00023136"/>
    </source>
</evidence>
<evidence type="ECO:0000256" key="3">
    <source>
        <dbReference type="ARBA" id="ARBA00022692"/>
    </source>
</evidence>
<keyword evidence="4 10" id="KW-1133">Transmembrane helix</keyword>
<comment type="similarity">
    <text evidence="2 9">Belongs to the G-protein coupled receptor 1 family.</text>
</comment>
<dbReference type="GO" id="GO:0016020">
    <property type="term" value="C:membrane"/>
    <property type="evidence" value="ECO:0007669"/>
    <property type="project" value="UniProtKB-SubCell"/>
</dbReference>
<feature type="transmembrane region" description="Helical" evidence="10">
    <location>
        <begin position="49"/>
        <end position="76"/>
    </location>
</feature>
<evidence type="ECO:0000313" key="13">
    <source>
        <dbReference type="Proteomes" id="UP000076858"/>
    </source>
</evidence>
<dbReference type="Gene3D" id="1.20.1070.10">
    <property type="entry name" value="Rhodopsin 7-helix transmembrane proteins"/>
    <property type="match status" value="1"/>
</dbReference>